<proteinExistence type="inferred from homology"/>
<evidence type="ECO:0000256" key="3">
    <source>
        <dbReference type="ARBA" id="ARBA00022737"/>
    </source>
</evidence>
<dbReference type="PANTHER" id="PTHR48062">
    <property type="entry name" value="RECEPTOR-LIKE PROTEIN 14"/>
    <property type="match status" value="1"/>
</dbReference>
<organism evidence="4 5">
    <name type="scientific">Solanum pinnatisectum</name>
    <name type="common">tansyleaf nightshade</name>
    <dbReference type="NCBI Taxonomy" id="50273"/>
    <lineage>
        <taxon>Eukaryota</taxon>
        <taxon>Viridiplantae</taxon>
        <taxon>Streptophyta</taxon>
        <taxon>Embryophyta</taxon>
        <taxon>Tracheophyta</taxon>
        <taxon>Spermatophyta</taxon>
        <taxon>Magnoliopsida</taxon>
        <taxon>eudicotyledons</taxon>
        <taxon>Gunneridae</taxon>
        <taxon>Pentapetalae</taxon>
        <taxon>asterids</taxon>
        <taxon>lamiids</taxon>
        <taxon>Solanales</taxon>
        <taxon>Solanaceae</taxon>
        <taxon>Solanoideae</taxon>
        <taxon>Solaneae</taxon>
        <taxon>Solanum</taxon>
    </lineage>
</organism>
<dbReference type="Gene3D" id="3.80.10.10">
    <property type="entry name" value="Ribonuclease Inhibitor"/>
    <property type="match status" value="1"/>
</dbReference>
<dbReference type="EMBL" id="JAWPEI010000004">
    <property type="protein sequence ID" value="KAK4729538.1"/>
    <property type="molecule type" value="Genomic_DNA"/>
</dbReference>
<dbReference type="Proteomes" id="UP001311915">
    <property type="component" value="Unassembled WGS sequence"/>
</dbReference>
<name>A0AAV9LVT9_9SOLN</name>
<evidence type="ECO:0000256" key="1">
    <source>
        <dbReference type="ARBA" id="ARBA00009592"/>
    </source>
</evidence>
<protein>
    <submittedName>
        <fullName evidence="4">Uncharacterized protein</fullName>
    </submittedName>
</protein>
<accession>A0AAV9LVT9</accession>
<dbReference type="SUPFAM" id="SSF52058">
    <property type="entry name" value="L domain-like"/>
    <property type="match status" value="1"/>
</dbReference>
<evidence type="ECO:0000313" key="5">
    <source>
        <dbReference type="Proteomes" id="UP001311915"/>
    </source>
</evidence>
<dbReference type="InterPro" id="IPR051502">
    <property type="entry name" value="RLP_Defense_Trigger"/>
</dbReference>
<dbReference type="AlphaFoldDB" id="A0AAV9LVT9"/>
<sequence>MTSLKVLNMASGENNGTLLIKVPYFSLFVLMPAFSEYRVLTSLEYLDIAANKFDVPLSFNQFSNHTKLINLDVGYNTIIPDTEFQNWIPNFQLEFFGIEECIKLQKLPSFLHYQYDLK</sequence>
<keyword evidence="5" id="KW-1185">Reference proteome</keyword>
<comment type="caution">
    <text evidence="4">The sequence shown here is derived from an EMBL/GenBank/DDBJ whole genome shotgun (WGS) entry which is preliminary data.</text>
</comment>
<reference evidence="4 5" key="1">
    <citation type="submission" date="2023-10" db="EMBL/GenBank/DDBJ databases">
        <title>Genome-Wide Identification Analysis in wild type Solanum Pinnatisectum Reveals Some Genes Defensing Phytophthora Infestans.</title>
        <authorList>
            <person name="Sun C."/>
        </authorList>
    </citation>
    <scope>NUCLEOTIDE SEQUENCE [LARGE SCALE GENOMIC DNA]</scope>
    <source>
        <strain evidence="4">LQN</strain>
        <tissue evidence="4">Leaf</tissue>
    </source>
</reference>
<dbReference type="PANTHER" id="PTHR48062:SF31">
    <property type="entry name" value="LEUCINE-RICH REPEAT-CONTAINING N-TERMINAL PLANT-TYPE DOMAIN-CONTAINING PROTEIN"/>
    <property type="match status" value="1"/>
</dbReference>
<comment type="similarity">
    <text evidence="1">Belongs to the RLP family.</text>
</comment>
<evidence type="ECO:0000256" key="2">
    <source>
        <dbReference type="ARBA" id="ARBA00022614"/>
    </source>
</evidence>
<dbReference type="InterPro" id="IPR032675">
    <property type="entry name" value="LRR_dom_sf"/>
</dbReference>
<gene>
    <name evidence="4" type="ORF">R3W88_022526</name>
</gene>
<evidence type="ECO:0000313" key="4">
    <source>
        <dbReference type="EMBL" id="KAK4729538.1"/>
    </source>
</evidence>
<keyword evidence="3" id="KW-0677">Repeat</keyword>
<keyword evidence="2" id="KW-0433">Leucine-rich repeat</keyword>